<dbReference type="OrthoDB" id="9810066at2"/>
<evidence type="ECO:0000256" key="1">
    <source>
        <dbReference type="SAM" id="SignalP"/>
    </source>
</evidence>
<dbReference type="Gene3D" id="3.40.1660.10">
    <property type="entry name" value="EreA-like (biosynthetic domain)"/>
    <property type="match status" value="1"/>
</dbReference>
<feature type="chain" id="PRO_5023050940" evidence="1">
    <location>
        <begin position="21"/>
        <end position="369"/>
    </location>
</feature>
<comment type="caution">
    <text evidence="2">The sequence shown here is derived from an EMBL/GenBank/DDBJ whole genome shotgun (WGS) entry which is preliminary data.</text>
</comment>
<keyword evidence="3" id="KW-1185">Reference proteome</keyword>
<gene>
    <name evidence="2" type="ORF">FVR03_14135</name>
</gene>
<dbReference type="Gene3D" id="1.20.1440.30">
    <property type="entry name" value="Biosynthetic Protein domain"/>
    <property type="match status" value="1"/>
</dbReference>
<dbReference type="GO" id="GO:0046677">
    <property type="term" value="P:response to antibiotic"/>
    <property type="evidence" value="ECO:0007669"/>
    <property type="project" value="InterPro"/>
</dbReference>
<evidence type="ECO:0000313" key="3">
    <source>
        <dbReference type="Proteomes" id="UP000321926"/>
    </source>
</evidence>
<feature type="signal peptide" evidence="1">
    <location>
        <begin position="1"/>
        <end position="20"/>
    </location>
</feature>
<dbReference type="AlphaFoldDB" id="A0A5C8K0P2"/>
<dbReference type="PANTHER" id="PTHR31299:SF0">
    <property type="entry name" value="ESTERASE, PUTATIVE (AFU_ORTHOLOGUE AFUA_1G05850)-RELATED"/>
    <property type="match status" value="1"/>
</dbReference>
<evidence type="ECO:0000313" key="2">
    <source>
        <dbReference type="EMBL" id="TXK44145.1"/>
    </source>
</evidence>
<keyword evidence="1" id="KW-0732">Signal</keyword>
<name>A0A5C8K0P2_9BACT</name>
<organism evidence="2 3">
    <name type="scientific">Pontibacter qinzhouensis</name>
    <dbReference type="NCBI Taxonomy" id="2603253"/>
    <lineage>
        <taxon>Bacteria</taxon>
        <taxon>Pseudomonadati</taxon>
        <taxon>Bacteroidota</taxon>
        <taxon>Cytophagia</taxon>
        <taxon>Cytophagales</taxon>
        <taxon>Hymenobacteraceae</taxon>
        <taxon>Pontibacter</taxon>
    </lineage>
</organism>
<reference evidence="2 3" key="1">
    <citation type="submission" date="2019-08" db="EMBL/GenBank/DDBJ databases">
        <authorList>
            <person name="Shi S."/>
        </authorList>
    </citation>
    <scope>NUCLEOTIDE SEQUENCE [LARGE SCALE GENOMIC DNA]</scope>
    <source>
        <strain evidence="2 3">GY10130</strain>
    </source>
</reference>
<dbReference type="Gene3D" id="3.30.1870.10">
    <property type="entry name" value="EreA-like, domain 2"/>
    <property type="match status" value="1"/>
</dbReference>
<dbReference type="EMBL" id="VRTY01000052">
    <property type="protein sequence ID" value="TXK44145.1"/>
    <property type="molecule type" value="Genomic_DNA"/>
</dbReference>
<proteinExistence type="predicted"/>
<dbReference type="InterPro" id="IPR007815">
    <property type="entry name" value="Emycin_Estase"/>
</dbReference>
<accession>A0A5C8K0P2</accession>
<dbReference type="RefSeq" id="WP_147922410.1">
    <property type="nucleotide sequence ID" value="NZ_VRTY01000052.1"/>
</dbReference>
<dbReference type="InterPro" id="IPR052036">
    <property type="entry name" value="Hydrolase/PRTase-associated"/>
</dbReference>
<dbReference type="Pfam" id="PF05139">
    <property type="entry name" value="Erythro_esteras"/>
    <property type="match status" value="1"/>
</dbReference>
<dbReference type="SUPFAM" id="SSF159501">
    <property type="entry name" value="EreA/ChaN-like"/>
    <property type="match status" value="1"/>
</dbReference>
<dbReference type="Proteomes" id="UP000321926">
    <property type="component" value="Unassembled WGS sequence"/>
</dbReference>
<dbReference type="PANTHER" id="PTHR31299">
    <property type="entry name" value="ESTERASE, PUTATIVE (AFU_ORTHOLOGUE AFUA_1G05850)-RELATED"/>
    <property type="match status" value="1"/>
</dbReference>
<sequence length="369" mass="43020">MKKRTLIVLILILKVAVSIAQENYIDKFEGLQNKKVIAVGESAHGVKEFAEWNINLFKELVRNGVAQTFMLENDFSNTKQLNRYISESTYSSVLDSLMNENLNNIWQTKKMKEFLEWAKDYNAGKEENEKIKLIGFDSQKGNYAIKEILKFIDSNYPEFRNELSGKGLELLSQIKHNKNYNIKKLSKDEQQLMKSTLDNLNVLFTHKIDANESIQIDVLALNHAWEYENANPLNFTVIRDRNMATLFKEATKNETKPVFMWAHNGHINKSNTSFYKPIGFHLFKEYGTEYLAIGLDFKEIKDSKNNVAIKDSNWLANKIEFDNNDIQIIKTKGIGTYVIREASFSLQKKMKLKNDNEFDYIVYFRELKK</sequence>
<dbReference type="CDD" id="cd14728">
    <property type="entry name" value="Ere-like"/>
    <property type="match status" value="1"/>
</dbReference>
<protein>
    <submittedName>
        <fullName evidence="2">Erythromycin esterase family protein</fullName>
    </submittedName>
</protein>